<dbReference type="Proteomes" id="UP000597762">
    <property type="component" value="Unassembled WGS sequence"/>
</dbReference>
<evidence type="ECO:0000313" key="3">
    <source>
        <dbReference type="Proteomes" id="UP000597762"/>
    </source>
</evidence>
<evidence type="ECO:0000256" key="1">
    <source>
        <dbReference type="SAM" id="Phobius"/>
    </source>
</evidence>
<organism evidence="2 3">
    <name type="scientific">Acanthosepion pharaonis</name>
    <name type="common">Pharaoh cuttlefish</name>
    <name type="synonym">Sepia pharaonis</name>
    <dbReference type="NCBI Taxonomy" id="158019"/>
    <lineage>
        <taxon>Eukaryota</taxon>
        <taxon>Metazoa</taxon>
        <taxon>Spiralia</taxon>
        <taxon>Lophotrochozoa</taxon>
        <taxon>Mollusca</taxon>
        <taxon>Cephalopoda</taxon>
        <taxon>Coleoidea</taxon>
        <taxon>Decapodiformes</taxon>
        <taxon>Sepiida</taxon>
        <taxon>Sepiina</taxon>
        <taxon>Sepiidae</taxon>
        <taxon>Acanthosepion</taxon>
    </lineage>
</organism>
<proteinExistence type="predicted"/>
<accession>A0A812C0I0</accession>
<keyword evidence="1" id="KW-1133">Transmembrane helix</keyword>
<feature type="transmembrane region" description="Helical" evidence="1">
    <location>
        <begin position="100"/>
        <end position="121"/>
    </location>
</feature>
<evidence type="ECO:0000313" key="2">
    <source>
        <dbReference type="EMBL" id="CAE1254489.1"/>
    </source>
</evidence>
<keyword evidence="3" id="KW-1185">Reference proteome</keyword>
<dbReference type="AlphaFoldDB" id="A0A812C0I0"/>
<feature type="transmembrane region" description="Helical" evidence="1">
    <location>
        <begin position="35"/>
        <end position="62"/>
    </location>
</feature>
<protein>
    <submittedName>
        <fullName evidence="2">Uncharacterized protein</fullName>
    </submittedName>
</protein>
<keyword evidence="1" id="KW-0472">Membrane</keyword>
<dbReference type="EMBL" id="CAHIKZ030001147">
    <property type="protein sequence ID" value="CAE1254489.1"/>
    <property type="molecule type" value="Genomic_DNA"/>
</dbReference>
<gene>
    <name evidence="2" type="ORF">SPHA_29018</name>
</gene>
<name>A0A812C0I0_ACAPH</name>
<feature type="transmembrane region" description="Helical" evidence="1">
    <location>
        <begin position="74"/>
        <end position="94"/>
    </location>
</feature>
<comment type="caution">
    <text evidence="2">The sequence shown here is derived from an EMBL/GenBank/DDBJ whole genome shotgun (WGS) entry which is preliminary data.</text>
</comment>
<feature type="transmembrane region" description="Helical" evidence="1">
    <location>
        <begin position="133"/>
        <end position="152"/>
    </location>
</feature>
<keyword evidence="1" id="KW-0812">Transmembrane</keyword>
<reference evidence="2" key="1">
    <citation type="submission" date="2021-01" db="EMBL/GenBank/DDBJ databases">
        <authorList>
            <person name="Li R."/>
            <person name="Bekaert M."/>
        </authorList>
    </citation>
    <scope>NUCLEOTIDE SEQUENCE</scope>
    <source>
        <strain evidence="2">Farmed</strain>
    </source>
</reference>
<feature type="transmembrane region" description="Helical" evidence="1">
    <location>
        <begin position="158"/>
        <end position="175"/>
    </location>
</feature>
<sequence length="337" mass="37450">MASSSLMSNTFLVPLFLSSLLPLLLDVQIPSSSLFLISLLGFPSSLMSNTFVPLFLYQYLLVPLFDITHDFPPPLISIPSSSLFLISLMASLLLDVKYLLVPLFLISSWLPSSLIFSLLDILMASLLLDVKYLLVPLFLISSISLFLISSWLPLLLDVKYLLVFFFFLASYSLMSKYASFTLRASSLASLLLDVKYLLLQCHSAAPSLLMSKYLLVWFSWLPSCIKCQFSLLDITHGFPPPLIFTLLENVLIPSSLMSNTRISASPSIPLLDILLGFPSSLMSIPSSFSLLDISSWLPSSLIFTLLDITLWLPLLLDVKYPSSFSLLDIILMASPPP</sequence>